<dbReference type="EMBL" id="CAJNJA010094308">
    <property type="protein sequence ID" value="CAE7941572.1"/>
    <property type="molecule type" value="Genomic_DNA"/>
</dbReference>
<evidence type="ECO:0000313" key="1">
    <source>
        <dbReference type="EMBL" id="CAE7941572.1"/>
    </source>
</evidence>
<name>A0A813CEM7_9DINO</name>
<evidence type="ECO:0000313" key="2">
    <source>
        <dbReference type="Proteomes" id="UP000601435"/>
    </source>
</evidence>
<gene>
    <name evidence="1" type="primary">TUBA3</name>
    <name evidence="1" type="ORF">SNEC2469_LOCUS34329</name>
</gene>
<proteinExistence type="predicted"/>
<dbReference type="AlphaFoldDB" id="A0A813CEM7"/>
<dbReference type="OrthoDB" id="431763at2759"/>
<sequence length="56" mass="6502">MSERSCVEVNPKHPVPLPPKLKPMDHWDLIVAFDTHKFRKEYEAYVKAHASYVPPA</sequence>
<comment type="caution">
    <text evidence="1">The sequence shown here is derived from an EMBL/GenBank/DDBJ whole genome shotgun (WGS) entry which is preliminary data.</text>
</comment>
<organism evidence="1 2">
    <name type="scientific">Symbiodinium necroappetens</name>
    <dbReference type="NCBI Taxonomy" id="1628268"/>
    <lineage>
        <taxon>Eukaryota</taxon>
        <taxon>Sar</taxon>
        <taxon>Alveolata</taxon>
        <taxon>Dinophyceae</taxon>
        <taxon>Suessiales</taxon>
        <taxon>Symbiodiniaceae</taxon>
        <taxon>Symbiodinium</taxon>
    </lineage>
</organism>
<keyword evidence="2" id="KW-1185">Reference proteome</keyword>
<accession>A0A813CEM7</accession>
<reference evidence="1" key="1">
    <citation type="submission" date="2021-02" db="EMBL/GenBank/DDBJ databases">
        <authorList>
            <person name="Dougan E. K."/>
            <person name="Rhodes N."/>
            <person name="Thang M."/>
            <person name="Chan C."/>
        </authorList>
    </citation>
    <scope>NUCLEOTIDE SEQUENCE</scope>
</reference>
<protein>
    <submittedName>
        <fullName evidence="1">TUBA3 protein</fullName>
    </submittedName>
</protein>
<dbReference type="Proteomes" id="UP000601435">
    <property type="component" value="Unassembled WGS sequence"/>
</dbReference>